<geneLocation type="plasmid" evidence="1 2">
    <name>unnamed1</name>
</geneLocation>
<evidence type="ECO:0000313" key="2">
    <source>
        <dbReference type="Proteomes" id="UP001211005"/>
    </source>
</evidence>
<keyword evidence="2" id="KW-1185">Reference proteome</keyword>
<sequence length="464" mass="49770">MISTIAKDAALKLWGFRPGRDIKIAHLTNGMLRTVCGGVPKTPKLLGEMVATHAGRERLSANTRRSAAQLIGDPNFDGILLGDSAPDLLDDLRVALDSVLNQDGAFYAGSTSTLTLTHWHHLTNDPSDNGAGELVGQVLLADTDRSAAMALRDALSDASDATYRLTQPLLPNVPVQMPEMPPASALGDIVKASGPLQSLQLAFRNLAGHAPLVGKQELLTRAGRLAGLGLWVHLLNAGSNKRQPLLVCGPQPQSEIRSASHRGIALAQRQLRRNFGTAVFAELKASGMDDLSPAEYRAFADKLNEKHRDRYLLEFEQEIDAGLKAGEAACSALVTPALRSIGAENEGADKYVVALGRRLGLWPRYTGRAGHHLKPVAAVYDALVTALVKPGETMRYRDFWQKAAEEFGLMCGARGNADLEALALVGLRSLTPAQLASNSRSILQELSRQGYARTYADGEALISA</sequence>
<protein>
    <recommendedName>
        <fullName evidence="3">DUF1704 domain-containing protein</fullName>
    </recommendedName>
</protein>
<keyword evidence="1" id="KW-0614">Plasmid</keyword>
<dbReference type="EMBL" id="CP114768">
    <property type="protein sequence ID" value="WBA44055.1"/>
    <property type="molecule type" value="Genomic_DNA"/>
</dbReference>
<gene>
    <name evidence="1" type="ORF">O3303_21070</name>
</gene>
<dbReference type="Proteomes" id="UP001211005">
    <property type="component" value="Plasmid unnamed1"/>
</dbReference>
<dbReference type="RefSeq" id="WP_269562087.1">
    <property type="nucleotide sequence ID" value="NZ_CP114768.1"/>
</dbReference>
<reference evidence="1 2" key="1">
    <citation type="submission" date="2022-12" db="EMBL/GenBank/DDBJ databases">
        <title>Hymenobacter canadensis sp. nov. isolated from lake water of the Cambridge Bay, Canada.</title>
        <authorList>
            <person name="Kim W.H."/>
            <person name="Lee Y.M."/>
        </authorList>
    </citation>
    <scope>NUCLEOTIDE SEQUENCE [LARGE SCALE GENOMIC DNA]</scope>
    <source>
        <strain evidence="1 2">PAMC 29467</strain>
        <plasmid evidence="1 2">unnamed1</plasmid>
    </source>
</reference>
<accession>A0ABY7LZ60</accession>
<name>A0ABY7LZ60_9BACT</name>
<evidence type="ECO:0000313" key="1">
    <source>
        <dbReference type="EMBL" id="WBA44055.1"/>
    </source>
</evidence>
<evidence type="ECO:0008006" key="3">
    <source>
        <dbReference type="Google" id="ProtNLM"/>
    </source>
</evidence>
<organism evidence="1 2">
    <name type="scientific">Hymenobacter canadensis</name>
    <dbReference type="NCBI Taxonomy" id="2999067"/>
    <lineage>
        <taxon>Bacteria</taxon>
        <taxon>Pseudomonadati</taxon>
        <taxon>Bacteroidota</taxon>
        <taxon>Cytophagia</taxon>
        <taxon>Cytophagales</taxon>
        <taxon>Hymenobacteraceae</taxon>
        <taxon>Hymenobacter</taxon>
    </lineage>
</organism>
<proteinExistence type="predicted"/>